<protein>
    <submittedName>
        <fullName evidence="6">SDR family oxidoreductase</fullName>
    </submittedName>
</protein>
<accession>A0ABS9Q459</accession>
<dbReference type="SUPFAM" id="SSF51735">
    <property type="entry name" value="NAD(P)-binding Rossmann-fold domains"/>
    <property type="match status" value="1"/>
</dbReference>
<proteinExistence type="inferred from homology"/>
<dbReference type="SMART" id="SM00822">
    <property type="entry name" value="PKS_KR"/>
    <property type="match status" value="1"/>
</dbReference>
<dbReference type="PROSITE" id="PS00061">
    <property type="entry name" value="ADH_SHORT"/>
    <property type="match status" value="1"/>
</dbReference>
<dbReference type="InterPro" id="IPR002347">
    <property type="entry name" value="SDR_fam"/>
</dbReference>
<gene>
    <name evidence="6" type="ORF">MHL29_12270</name>
</gene>
<keyword evidence="2" id="KW-0521">NADP</keyword>
<dbReference type="Gene3D" id="3.40.50.720">
    <property type="entry name" value="NAD(P)-binding Rossmann-like Domain"/>
    <property type="match status" value="1"/>
</dbReference>
<evidence type="ECO:0000313" key="7">
    <source>
        <dbReference type="Proteomes" id="UP001521931"/>
    </source>
</evidence>
<dbReference type="RefSeq" id="WP_239264957.1">
    <property type="nucleotide sequence ID" value="NZ_JAKRCV010000041.1"/>
</dbReference>
<keyword evidence="7" id="KW-1185">Reference proteome</keyword>
<dbReference type="InterPro" id="IPR036291">
    <property type="entry name" value="NAD(P)-bd_dom_sf"/>
</dbReference>
<comment type="caution">
    <text evidence="6">The sequence shown here is derived from an EMBL/GenBank/DDBJ whole genome shotgun (WGS) entry which is preliminary data.</text>
</comment>
<sequence>MARTPFAPRVSLVTGGAAGIGRALAVEIGRRGSRVVIADIDAAAAERTAAELRADGLTVTARGVDVADAAAMDDLVREVVATEGRLDAMVNNAGILVNGPFEEFDDHHWRRALDVNLLGVVNGSRAVLAVMREQGSGTIINTGSLAGLMVSPRMLPYTVSKQAVVAFSRGLALEVAAQGIGVHVFCPAFVDTKLLDEPYDATTHAGDFRRYARTLQPRLTTSETVARRAIRGVEAGSTVIPVGLLAQALWRSDRFLPGLTDRGSRQACERQDRITHEGER</sequence>
<evidence type="ECO:0000256" key="4">
    <source>
        <dbReference type="RuleBase" id="RU000363"/>
    </source>
</evidence>
<dbReference type="CDD" id="cd05233">
    <property type="entry name" value="SDR_c"/>
    <property type="match status" value="1"/>
</dbReference>
<evidence type="ECO:0000256" key="3">
    <source>
        <dbReference type="ARBA" id="ARBA00023002"/>
    </source>
</evidence>
<dbReference type="EMBL" id="JAKRCV010000041">
    <property type="protein sequence ID" value="MCG7322653.1"/>
    <property type="molecule type" value="Genomic_DNA"/>
</dbReference>
<evidence type="ECO:0000256" key="2">
    <source>
        <dbReference type="ARBA" id="ARBA00022857"/>
    </source>
</evidence>
<keyword evidence="3" id="KW-0560">Oxidoreductase</keyword>
<reference evidence="6 7" key="1">
    <citation type="submission" date="2022-02" db="EMBL/GenBank/DDBJ databases">
        <title>Uncovering new skin microbiome diversity through culturing and metagenomics.</title>
        <authorList>
            <person name="Conlan S."/>
            <person name="Deming C."/>
            <person name="Nisc Comparative Sequencing Program N."/>
            <person name="Segre J.A."/>
        </authorList>
    </citation>
    <scope>NUCLEOTIDE SEQUENCE [LARGE SCALE GENOMIC DNA]</scope>
    <source>
        <strain evidence="6 7">ACRQZ</strain>
    </source>
</reference>
<organism evidence="6 7">
    <name type="scientific">Arsenicicoccus bolidensis</name>
    <dbReference type="NCBI Taxonomy" id="229480"/>
    <lineage>
        <taxon>Bacteria</taxon>
        <taxon>Bacillati</taxon>
        <taxon>Actinomycetota</taxon>
        <taxon>Actinomycetes</taxon>
        <taxon>Micrococcales</taxon>
        <taxon>Intrasporangiaceae</taxon>
        <taxon>Arsenicicoccus</taxon>
    </lineage>
</organism>
<feature type="domain" description="Ketoreductase" evidence="5">
    <location>
        <begin position="9"/>
        <end position="183"/>
    </location>
</feature>
<dbReference type="InterPro" id="IPR020904">
    <property type="entry name" value="Sc_DH/Rdtase_CS"/>
</dbReference>
<evidence type="ECO:0000259" key="5">
    <source>
        <dbReference type="SMART" id="SM00822"/>
    </source>
</evidence>
<dbReference type="PANTHER" id="PTHR43391:SF14">
    <property type="entry name" value="DEHYDROGENASE_REDUCTASE SDR FAMILY PROTEIN 7-LIKE"/>
    <property type="match status" value="1"/>
</dbReference>
<dbReference type="Pfam" id="PF00106">
    <property type="entry name" value="adh_short"/>
    <property type="match status" value="1"/>
</dbReference>
<evidence type="ECO:0000313" key="6">
    <source>
        <dbReference type="EMBL" id="MCG7322653.1"/>
    </source>
</evidence>
<dbReference type="PRINTS" id="PR00081">
    <property type="entry name" value="GDHRDH"/>
</dbReference>
<evidence type="ECO:0000256" key="1">
    <source>
        <dbReference type="ARBA" id="ARBA00006484"/>
    </source>
</evidence>
<name>A0ABS9Q459_9MICO</name>
<dbReference type="Proteomes" id="UP001521931">
    <property type="component" value="Unassembled WGS sequence"/>
</dbReference>
<dbReference type="PANTHER" id="PTHR43391">
    <property type="entry name" value="RETINOL DEHYDROGENASE-RELATED"/>
    <property type="match status" value="1"/>
</dbReference>
<comment type="similarity">
    <text evidence="1 4">Belongs to the short-chain dehydrogenases/reductases (SDR) family.</text>
</comment>
<dbReference type="InterPro" id="IPR057326">
    <property type="entry name" value="KR_dom"/>
</dbReference>
<dbReference type="PRINTS" id="PR00080">
    <property type="entry name" value="SDRFAMILY"/>
</dbReference>